<name>A0A329MNH7_9BACL</name>
<dbReference type="Proteomes" id="UP000250369">
    <property type="component" value="Unassembled WGS sequence"/>
</dbReference>
<proteinExistence type="predicted"/>
<dbReference type="GO" id="GO:0006313">
    <property type="term" value="P:DNA transposition"/>
    <property type="evidence" value="ECO:0007669"/>
    <property type="project" value="InterPro"/>
</dbReference>
<organism evidence="2 3">
    <name type="scientific">Paenibacillus contaminans</name>
    <dbReference type="NCBI Taxonomy" id="450362"/>
    <lineage>
        <taxon>Bacteria</taxon>
        <taxon>Bacillati</taxon>
        <taxon>Bacillota</taxon>
        <taxon>Bacilli</taxon>
        <taxon>Bacillales</taxon>
        <taxon>Paenibacillaceae</taxon>
        <taxon>Paenibacillus</taxon>
    </lineage>
</organism>
<dbReference type="EMBL" id="QMFB01000004">
    <property type="protein sequence ID" value="RAV21425.1"/>
    <property type="molecule type" value="Genomic_DNA"/>
</dbReference>
<sequence length="185" mass="21099">MAGRPHHEKLILDFGDTFHNGENHNEVRLIYVTQQNTGLPIYFRRGPGNVIDTSTLIRTINELKANGVNTKFAVLDAGYYNDENILALYEGKISFVIRLRENRKLYKALVAAHLTDMEQRENLVHYNGRSAYIKCIDCQLIDGHGAYAYIGLDIDRISRQGIFILVSSRRIAKDKILPTSHLSLR</sequence>
<keyword evidence="3" id="KW-1185">Reference proteome</keyword>
<dbReference type="PANTHER" id="PTHR34614:SF2">
    <property type="entry name" value="TRANSPOSASE IS4-LIKE DOMAIN-CONTAINING PROTEIN"/>
    <property type="match status" value="1"/>
</dbReference>
<gene>
    <name evidence="2" type="ORF">DQG23_09050</name>
</gene>
<dbReference type="GO" id="GO:0004803">
    <property type="term" value="F:transposase activity"/>
    <property type="evidence" value="ECO:0007669"/>
    <property type="project" value="InterPro"/>
</dbReference>
<dbReference type="OrthoDB" id="2492750at2"/>
<protein>
    <recommendedName>
        <fullName evidence="1">Transposase IS4-like domain-containing protein</fullName>
    </recommendedName>
</protein>
<dbReference type="PANTHER" id="PTHR34614">
    <property type="match status" value="1"/>
</dbReference>
<evidence type="ECO:0000313" key="2">
    <source>
        <dbReference type="EMBL" id="RAV21425.1"/>
    </source>
</evidence>
<dbReference type="Pfam" id="PF01609">
    <property type="entry name" value="DDE_Tnp_1"/>
    <property type="match status" value="1"/>
</dbReference>
<evidence type="ECO:0000259" key="1">
    <source>
        <dbReference type="Pfam" id="PF01609"/>
    </source>
</evidence>
<reference evidence="2 3" key="1">
    <citation type="journal article" date="2009" name="Int. J. Syst. Evol. Microbiol.">
        <title>Paenibacillus contaminans sp. nov., isolated from a contaminated laboratory plate.</title>
        <authorList>
            <person name="Chou J.H."/>
            <person name="Lee J.H."/>
            <person name="Lin M.C."/>
            <person name="Chang P.S."/>
            <person name="Arun A.B."/>
            <person name="Young C.C."/>
            <person name="Chen W.M."/>
        </authorList>
    </citation>
    <scope>NUCLEOTIDE SEQUENCE [LARGE SCALE GENOMIC DNA]</scope>
    <source>
        <strain evidence="2 3">CKOBP-6</strain>
    </source>
</reference>
<dbReference type="GO" id="GO:0003677">
    <property type="term" value="F:DNA binding"/>
    <property type="evidence" value="ECO:0007669"/>
    <property type="project" value="InterPro"/>
</dbReference>
<feature type="domain" description="Transposase IS4-like" evidence="1">
    <location>
        <begin position="19"/>
        <end position="120"/>
    </location>
</feature>
<accession>A0A329MNH7</accession>
<evidence type="ECO:0000313" key="3">
    <source>
        <dbReference type="Proteomes" id="UP000250369"/>
    </source>
</evidence>
<dbReference type="AlphaFoldDB" id="A0A329MNH7"/>
<comment type="caution">
    <text evidence="2">The sequence shown here is derived from an EMBL/GenBank/DDBJ whole genome shotgun (WGS) entry which is preliminary data.</text>
</comment>
<dbReference type="InterPro" id="IPR002559">
    <property type="entry name" value="Transposase_11"/>
</dbReference>
<dbReference type="RefSeq" id="WP_113030516.1">
    <property type="nucleotide sequence ID" value="NZ_QMFB01000004.1"/>
</dbReference>